<reference evidence="4 5" key="1">
    <citation type="submission" date="2020-06" db="EMBL/GenBank/DDBJ databases">
        <title>Genome sequence of 2 isolates from Red Sea Mangroves.</title>
        <authorList>
            <person name="Sefrji F."/>
            <person name="Michoud G."/>
            <person name="Merlino G."/>
            <person name="Daffonchio D."/>
        </authorList>
    </citation>
    <scope>NUCLEOTIDE SEQUENCE [LARGE SCALE GENOMIC DNA]</scope>
    <source>
        <strain evidence="4 5">R1DC25</strain>
    </source>
</reference>
<organism evidence="4 5">
    <name type="scientific">Kaustia mangrovi</name>
    <dbReference type="NCBI Taxonomy" id="2593653"/>
    <lineage>
        <taxon>Bacteria</taxon>
        <taxon>Pseudomonadati</taxon>
        <taxon>Pseudomonadota</taxon>
        <taxon>Alphaproteobacteria</taxon>
        <taxon>Hyphomicrobiales</taxon>
        <taxon>Parvibaculaceae</taxon>
        <taxon>Kaustia</taxon>
    </lineage>
</organism>
<protein>
    <submittedName>
        <fullName evidence="4">GNAT family N-acetyltransferase</fullName>
    </submittedName>
</protein>
<dbReference type="PROSITE" id="PS51186">
    <property type="entry name" value="GNAT"/>
    <property type="match status" value="1"/>
</dbReference>
<dbReference type="SUPFAM" id="SSF55729">
    <property type="entry name" value="Acyl-CoA N-acyltransferases (Nat)"/>
    <property type="match status" value="1"/>
</dbReference>
<dbReference type="GO" id="GO:0016747">
    <property type="term" value="F:acyltransferase activity, transferring groups other than amino-acyl groups"/>
    <property type="evidence" value="ECO:0007669"/>
    <property type="project" value="InterPro"/>
</dbReference>
<dbReference type="Proteomes" id="UP000593594">
    <property type="component" value="Chromosome"/>
</dbReference>
<dbReference type="CDD" id="cd04301">
    <property type="entry name" value="NAT_SF"/>
    <property type="match status" value="1"/>
</dbReference>
<keyword evidence="2" id="KW-0012">Acyltransferase</keyword>
<dbReference type="InterPro" id="IPR016181">
    <property type="entry name" value="Acyl_CoA_acyltransferase"/>
</dbReference>
<sequence>MASVVVERATPGQITLLTALHRHCFQKSWSAAEFARLMAMPGALALLARAGPDAPAAGLLLARVAGDEAEILTVGVMPAARRRGLGRALLEAAADRLAGEGAGALFIEVAVTNDGALGLYRGLGFEEVGRRADYYDLGGGRREDALVMRLALPGPAMRA</sequence>
<evidence type="ECO:0000313" key="4">
    <source>
        <dbReference type="EMBL" id="QPC45315.1"/>
    </source>
</evidence>
<accession>A0A7S8HE45</accession>
<gene>
    <name evidence="4" type="ORF">HW532_12405</name>
</gene>
<feature type="domain" description="N-acetyltransferase" evidence="3">
    <location>
        <begin position="4"/>
        <end position="153"/>
    </location>
</feature>
<dbReference type="AlphaFoldDB" id="A0A7S8HE45"/>
<keyword evidence="1 4" id="KW-0808">Transferase</keyword>
<dbReference type="Pfam" id="PF00583">
    <property type="entry name" value="Acetyltransf_1"/>
    <property type="match status" value="1"/>
</dbReference>
<proteinExistence type="predicted"/>
<dbReference type="EMBL" id="CP058214">
    <property type="protein sequence ID" value="QPC45315.1"/>
    <property type="molecule type" value="Genomic_DNA"/>
</dbReference>
<dbReference type="Gene3D" id="3.40.630.30">
    <property type="match status" value="1"/>
</dbReference>
<dbReference type="InterPro" id="IPR050680">
    <property type="entry name" value="YpeA/RimI_acetyltransf"/>
</dbReference>
<dbReference type="PANTHER" id="PTHR43420">
    <property type="entry name" value="ACETYLTRANSFERASE"/>
    <property type="match status" value="1"/>
</dbReference>
<dbReference type="KEGG" id="kmn:HW532_12405"/>
<dbReference type="InterPro" id="IPR000182">
    <property type="entry name" value="GNAT_dom"/>
</dbReference>
<dbReference type="PANTHER" id="PTHR43420:SF12">
    <property type="entry name" value="N-ACETYLTRANSFERASE DOMAIN-CONTAINING PROTEIN"/>
    <property type="match status" value="1"/>
</dbReference>
<evidence type="ECO:0000259" key="3">
    <source>
        <dbReference type="PROSITE" id="PS51186"/>
    </source>
</evidence>
<name>A0A7S8HE45_9HYPH</name>
<evidence type="ECO:0000313" key="5">
    <source>
        <dbReference type="Proteomes" id="UP000593594"/>
    </source>
</evidence>
<evidence type="ECO:0000256" key="1">
    <source>
        <dbReference type="ARBA" id="ARBA00022679"/>
    </source>
</evidence>
<keyword evidence="5" id="KW-1185">Reference proteome</keyword>
<evidence type="ECO:0000256" key="2">
    <source>
        <dbReference type="ARBA" id="ARBA00023315"/>
    </source>
</evidence>